<sequence length="113" mass="12505">MAGEGCVERPLFGGAVSSAFSLRFQDLSNIRDVPDHQAFADPSRDESIIFELLDLKHDVGDEASAAWFLRDLAAEQDAESSMVRKWDHAREIAFLAFLGDACVVEIAFLAFLQ</sequence>
<keyword evidence="4" id="KW-0812">Transmembrane</keyword>
<feature type="transmembrane region" description="Helical" evidence="4">
    <location>
        <begin position="92"/>
        <end position="112"/>
    </location>
</feature>
<dbReference type="InterPro" id="IPR007681">
    <property type="entry name" value="Mog1"/>
</dbReference>
<dbReference type="InterPro" id="IPR016123">
    <property type="entry name" value="Mog1/PsbP_a/b/a-sand"/>
</dbReference>
<dbReference type="AlphaFoldDB" id="A0A843XHB1"/>
<organism evidence="5 6">
    <name type="scientific">Colocasia esculenta</name>
    <name type="common">Wild taro</name>
    <name type="synonym">Arum esculentum</name>
    <dbReference type="NCBI Taxonomy" id="4460"/>
    <lineage>
        <taxon>Eukaryota</taxon>
        <taxon>Viridiplantae</taxon>
        <taxon>Streptophyta</taxon>
        <taxon>Embryophyta</taxon>
        <taxon>Tracheophyta</taxon>
        <taxon>Spermatophyta</taxon>
        <taxon>Magnoliopsida</taxon>
        <taxon>Liliopsida</taxon>
        <taxon>Araceae</taxon>
        <taxon>Aroideae</taxon>
        <taxon>Colocasieae</taxon>
        <taxon>Colocasia</taxon>
    </lineage>
</organism>
<dbReference type="SUPFAM" id="SSF55724">
    <property type="entry name" value="Mog1p/PsbP-like"/>
    <property type="match status" value="1"/>
</dbReference>
<reference evidence="5" key="1">
    <citation type="submission" date="2017-07" db="EMBL/GenBank/DDBJ databases">
        <title>Taro Niue Genome Assembly and Annotation.</title>
        <authorList>
            <person name="Atibalentja N."/>
            <person name="Keating K."/>
            <person name="Fields C.J."/>
        </authorList>
    </citation>
    <scope>NUCLEOTIDE SEQUENCE</scope>
    <source>
        <strain evidence="5">Niue_2</strain>
        <tissue evidence="5">Leaf</tissue>
    </source>
</reference>
<evidence type="ECO:0000313" key="5">
    <source>
        <dbReference type="EMBL" id="MQM18998.1"/>
    </source>
</evidence>
<keyword evidence="3" id="KW-0653">Protein transport</keyword>
<dbReference type="OrthoDB" id="10255285at2759"/>
<gene>
    <name evidence="5" type="ORF">Taro_051998</name>
</gene>
<comment type="caution">
    <text evidence="5">The sequence shown here is derived from an EMBL/GenBank/DDBJ whole genome shotgun (WGS) entry which is preliminary data.</text>
</comment>
<keyword evidence="4" id="KW-1133">Transmembrane helix</keyword>
<evidence type="ECO:0000256" key="4">
    <source>
        <dbReference type="SAM" id="Phobius"/>
    </source>
</evidence>
<dbReference type="Pfam" id="PF04603">
    <property type="entry name" value="Mog1"/>
    <property type="match status" value="1"/>
</dbReference>
<evidence type="ECO:0000313" key="6">
    <source>
        <dbReference type="Proteomes" id="UP000652761"/>
    </source>
</evidence>
<keyword evidence="4" id="KW-0472">Membrane</keyword>
<dbReference type="PANTHER" id="PTHR15837:SF0">
    <property type="entry name" value="RAN GUANINE NUCLEOTIDE RELEASE FACTOR"/>
    <property type="match status" value="1"/>
</dbReference>
<name>A0A843XHB1_COLES</name>
<protein>
    <submittedName>
        <fullName evidence="5">Uncharacterized protein</fullName>
    </submittedName>
</protein>
<dbReference type="GO" id="GO:0005085">
    <property type="term" value="F:guanyl-nucleotide exchange factor activity"/>
    <property type="evidence" value="ECO:0007669"/>
    <property type="project" value="TreeGrafter"/>
</dbReference>
<evidence type="ECO:0000256" key="3">
    <source>
        <dbReference type="ARBA" id="ARBA00022927"/>
    </source>
</evidence>
<keyword evidence="6" id="KW-1185">Reference proteome</keyword>
<dbReference type="GO" id="GO:0031267">
    <property type="term" value="F:small GTPase binding"/>
    <property type="evidence" value="ECO:0007669"/>
    <property type="project" value="TreeGrafter"/>
</dbReference>
<dbReference type="Gene3D" id="3.40.1000.10">
    <property type="entry name" value="Mog1/PsbP, alpha/beta/alpha sandwich"/>
    <property type="match status" value="1"/>
</dbReference>
<comment type="similarity">
    <text evidence="1">Belongs to the MOG1 family.</text>
</comment>
<dbReference type="PANTHER" id="PTHR15837">
    <property type="entry name" value="RAN GUANINE NUCLEOTIDE RELEASE FACTOR"/>
    <property type="match status" value="1"/>
</dbReference>
<dbReference type="GO" id="GO:0006606">
    <property type="term" value="P:protein import into nucleus"/>
    <property type="evidence" value="ECO:0007669"/>
    <property type="project" value="TreeGrafter"/>
</dbReference>
<proteinExistence type="inferred from homology"/>
<accession>A0A843XHB1</accession>
<dbReference type="GO" id="GO:0005634">
    <property type="term" value="C:nucleus"/>
    <property type="evidence" value="ECO:0007669"/>
    <property type="project" value="TreeGrafter"/>
</dbReference>
<dbReference type="Proteomes" id="UP000652761">
    <property type="component" value="Unassembled WGS sequence"/>
</dbReference>
<evidence type="ECO:0000256" key="1">
    <source>
        <dbReference type="ARBA" id="ARBA00010307"/>
    </source>
</evidence>
<keyword evidence="2" id="KW-0813">Transport</keyword>
<dbReference type="EMBL" id="NMUH01008575">
    <property type="protein sequence ID" value="MQM18998.1"/>
    <property type="molecule type" value="Genomic_DNA"/>
</dbReference>
<evidence type="ECO:0000256" key="2">
    <source>
        <dbReference type="ARBA" id="ARBA00022448"/>
    </source>
</evidence>